<dbReference type="AlphaFoldDB" id="A0A8H3R5B3"/>
<dbReference type="Pfam" id="PF19263">
    <property type="entry name" value="DUF5906"/>
    <property type="match status" value="1"/>
</dbReference>
<dbReference type="InterPro" id="IPR027417">
    <property type="entry name" value="P-loop_NTPase"/>
</dbReference>
<evidence type="ECO:0000313" key="3">
    <source>
        <dbReference type="EMBL" id="GET04676.1"/>
    </source>
</evidence>
<sequence>MSNQVVISKFGESKVAYSIDILKQLINEANSLDDIIKAKRYICSYFILCSNPHGVFMWRPDIKNFEHIPMKNISMLIRPITKTFFKQTNPEHPPTKTEFNIAKWFIYDNSSTCVATCDPAKQRIYKIQGQLYLNIFPGFLHQLRPLTDFSANIHQAVKIIFTHIRDVWCSGDWNVTEYIIKWFAGMATGRKMYSILYLKSGQGWGKGIITDFIQRYVLGTQLVYKTSDPETILGSFNGQLLGKVLLLLEEMPTEKSQWNSLYRALKDKVTSDTIEIHEKYKTPTQYKNFMSTIILTNENALRVENDDRRTVFLDISPARKGDLQYFKQLGDAMKYPGVGEAFYAYFKAIADKYPDFNGNPPPMTASKQEHIVSTLPPLFQFIKETYIAKADYTTTSLPVHILYATYMSYCVNKNITPLSKVVISRTLSSELNMTSNLVYIDGKRTRVYNISRETLYKKYLSNNWIHETDEIDIEDIDIPKKSISDPKALDQFLAQIGADIPNKQKKSSPPVPPKPAHLKVEVSSDPTASESVENLIDNFITELITLIPPSAKSEEEPKVEQEPEPKQEPEIEPEPYGIPGSSKPIEPSISQELPKQDLKSVQKVDPDPMPKMNTAKYWEWIDKHKYDYIKPWYKNSRDEMINELYSTAKECWAKYYEDDQYDWELLLAELEEFDKIIRRDNLYLVKFGDAIDKLKEWIKYNDEVDRYIECVELADYLRKYIENKETVFVEPPSGYKVAKLQPQIIECHSQINKHECTEANGEKYESDYNDGLSDDGLFGEIDQL</sequence>
<dbReference type="Gene3D" id="3.40.50.300">
    <property type="entry name" value="P-loop containing nucleotide triphosphate hydrolases"/>
    <property type="match status" value="1"/>
</dbReference>
<keyword evidence="3" id="KW-0067">ATP-binding</keyword>
<dbReference type="EMBL" id="BLAL01000356">
    <property type="protein sequence ID" value="GET04676.1"/>
    <property type="molecule type" value="Genomic_DNA"/>
</dbReference>
<feature type="region of interest" description="Disordered" evidence="1">
    <location>
        <begin position="501"/>
        <end position="527"/>
    </location>
</feature>
<feature type="domain" description="NrS-1 polymerase-like helicase" evidence="2">
    <location>
        <begin position="198"/>
        <end position="309"/>
    </location>
</feature>
<reference evidence="3" key="1">
    <citation type="submission" date="2019-10" db="EMBL/GenBank/DDBJ databases">
        <title>Conservation and host-specific expression of non-tandemly repeated heterogenous ribosome RNA gene in arbuscular mycorrhizal fungi.</title>
        <authorList>
            <person name="Maeda T."/>
            <person name="Kobayashi Y."/>
            <person name="Nakagawa T."/>
            <person name="Ezawa T."/>
            <person name="Yamaguchi K."/>
            <person name="Bino T."/>
            <person name="Nishimoto Y."/>
            <person name="Shigenobu S."/>
            <person name="Kawaguchi M."/>
        </authorList>
    </citation>
    <scope>NUCLEOTIDE SEQUENCE</scope>
    <source>
        <strain evidence="3">HR1</strain>
    </source>
</reference>
<keyword evidence="3" id="KW-0547">Nucleotide-binding</keyword>
<evidence type="ECO:0000256" key="1">
    <source>
        <dbReference type="SAM" id="MobiDB-lite"/>
    </source>
</evidence>
<evidence type="ECO:0000313" key="4">
    <source>
        <dbReference type="Proteomes" id="UP000615446"/>
    </source>
</evidence>
<feature type="compositionally biased region" description="Basic and acidic residues" evidence="1">
    <location>
        <begin position="552"/>
        <end position="569"/>
    </location>
</feature>
<organism evidence="3 4">
    <name type="scientific">Rhizophagus clarus</name>
    <dbReference type="NCBI Taxonomy" id="94130"/>
    <lineage>
        <taxon>Eukaryota</taxon>
        <taxon>Fungi</taxon>
        <taxon>Fungi incertae sedis</taxon>
        <taxon>Mucoromycota</taxon>
        <taxon>Glomeromycotina</taxon>
        <taxon>Glomeromycetes</taxon>
        <taxon>Glomerales</taxon>
        <taxon>Glomeraceae</taxon>
        <taxon>Rhizophagus</taxon>
    </lineage>
</organism>
<accession>A0A8H3R5B3</accession>
<protein>
    <submittedName>
        <fullName evidence="3">Highly derived D5-like helicase-primase</fullName>
    </submittedName>
</protein>
<dbReference type="GO" id="GO:0004386">
    <property type="term" value="F:helicase activity"/>
    <property type="evidence" value="ECO:0007669"/>
    <property type="project" value="UniProtKB-KW"/>
</dbReference>
<dbReference type="OrthoDB" id="20885at2759"/>
<keyword evidence="3" id="KW-0378">Hydrolase</keyword>
<feature type="region of interest" description="Disordered" evidence="1">
    <location>
        <begin position="550"/>
        <end position="606"/>
    </location>
</feature>
<proteinExistence type="predicted"/>
<dbReference type="InterPro" id="IPR045455">
    <property type="entry name" value="NrS-1_pol-like_helicase"/>
</dbReference>
<feature type="compositionally biased region" description="Basic and acidic residues" evidence="1">
    <location>
        <begin position="594"/>
        <end position="606"/>
    </location>
</feature>
<name>A0A8H3R5B3_9GLOM</name>
<comment type="caution">
    <text evidence="3">The sequence shown here is derived from an EMBL/GenBank/DDBJ whole genome shotgun (WGS) entry which is preliminary data.</text>
</comment>
<dbReference type="Proteomes" id="UP000615446">
    <property type="component" value="Unassembled WGS sequence"/>
</dbReference>
<gene>
    <name evidence="3" type="ORF">RCL2_003097400</name>
</gene>
<evidence type="ECO:0000259" key="2">
    <source>
        <dbReference type="Pfam" id="PF19263"/>
    </source>
</evidence>
<keyword evidence="3" id="KW-0347">Helicase</keyword>